<keyword evidence="5" id="KW-0732">Signal</keyword>
<dbReference type="PANTHER" id="PTHR33388:SF2">
    <property type="entry name" value="PROTEIN SPOROCYTELESS"/>
    <property type="match status" value="1"/>
</dbReference>
<dbReference type="AlphaFoldDB" id="A0A8B8ZIA9"/>
<dbReference type="KEGG" id="pda:103696046"/>
<protein>
    <submittedName>
        <fullName evidence="7">Uncharacterized protein LOC103696046</fullName>
    </submittedName>
</protein>
<evidence type="ECO:0000256" key="4">
    <source>
        <dbReference type="SAM" id="MobiDB-lite"/>
    </source>
</evidence>
<gene>
    <name evidence="7" type="primary">LOC103696046</name>
</gene>
<keyword evidence="3" id="KW-0804">Transcription</keyword>
<dbReference type="Proteomes" id="UP000228380">
    <property type="component" value="Unplaced"/>
</dbReference>
<feature type="region of interest" description="Disordered" evidence="4">
    <location>
        <begin position="288"/>
        <end position="322"/>
    </location>
</feature>
<keyword evidence="6" id="KW-1185">Reference proteome</keyword>
<evidence type="ECO:0000256" key="1">
    <source>
        <dbReference type="ARBA" id="ARBA00022491"/>
    </source>
</evidence>
<evidence type="ECO:0000313" key="7">
    <source>
        <dbReference type="RefSeq" id="XP_038973896.1"/>
    </source>
</evidence>
<dbReference type="RefSeq" id="XP_038973896.1">
    <property type="nucleotide sequence ID" value="XM_039117968.1"/>
</dbReference>
<proteinExistence type="predicted"/>
<organism evidence="6 7">
    <name type="scientific">Phoenix dactylifera</name>
    <name type="common">Date palm</name>
    <dbReference type="NCBI Taxonomy" id="42345"/>
    <lineage>
        <taxon>Eukaryota</taxon>
        <taxon>Viridiplantae</taxon>
        <taxon>Streptophyta</taxon>
        <taxon>Embryophyta</taxon>
        <taxon>Tracheophyta</taxon>
        <taxon>Spermatophyta</taxon>
        <taxon>Magnoliopsida</taxon>
        <taxon>Liliopsida</taxon>
        <taxon>Arecaceae</taxon>
        <taxon>Coryphoideae</taxon>
        <taxon>Phoeniceae</taxon>
        <taxon>Phoenix</taxon>
    </lineage>
</organism>
<feature type="compositionally biased region" description="Low complexity" evidence="4">
    <location>
        <begin position="10"/>
        <end position="20"/>
    </location>
</feature>
<accession>A0A8B8ZIA9</accession>
<dbReference type="OrthoDB" id="1917522at2759"/>
<feature type="region of interest" description="Disordered" evidence="4">
    <location>
        <begin position="10"/>
        <end position="70"/>
    </location>
</feature>
<keyword evidence="1" id="KW-0678">Repressor</keyword>
<feature type="signal peptide" evidence="5">
    <location>
        <begin position="1"/>
        <end position="19"/>
    </location>
</feature>
<feature type="chain" id="PRO_5034820056" evidence="5">
    <location>
        <begin position="20"/>
        <end position="322"/>
    </location>
</feature>
<feature type="compositionally biased region" description="Low complexity" evidence="4">
    <location>
        <begin position="299"/>
        <end position="312"/>
    </location>
</feature>
<reference evidence="7" key="1">
    <citation type="submission" date="2025-08" db="UniProtKB">
        <authorList>
            <consortium name="RefSeq"/>
        </authorList>
    </citation>
    <scope>IDENTIFICATION</scope>
    <source>
        <tissue evidence="7">Young leaves</tissue>
    </source>
</reference>
<dbReference type="PANTHER" id="PTHR33388">
    <property type="entry name" value="OS01G0212500 PROTEIN"/>
    <property type="match status" value="1"/>
</dbReference>
<keyword evidence="2" id="KW-0805">Transcription regulation</keyword>
<evidence type="ECO:0000256" key="3">
    <source>
        <dbReference type="ARBA" id="ARBA00023163"/>
    </source>
</evidence>
<name>A0A8B8ZIA9_PHODC</name>
<evidence type="ECO:0000256" key="2">
    <source>
        <dbReference type="ARBA" id="ARBA00023015"/>
    </source>
</evidence>
<dbReference type="InterPro" id="IPR040356">
    <property type="entry name" value="SPEAR"/>
</dbReference>
<dbReference type="GO" id="GO:0003700">
    <property type="term" value="F:DNA-binding transcription factor activity"/>
    <property type="evidence" value="ECO:0007669"/>
    <property type="project" value="InterPro"/>
</dbReference>
<dbReference type="GeneID" id="103696046"/>
<evidence type="ECO:0000313" key="6">
    <source>
        <dbReference type="Proteomes" id="UP000228380"/>
    </source>
</evidence>
<evidence type="ECO:0000256" key="5">
    <source>
        <dbReference type="SAM" id="SignalP"/>
    </source>
</evidence>
<sequence length="322" mass="34036">MATPAFLLWSSAAAASSSSSQENRNDGGASQNGLPPAPDPMAKDSSPARPKPRKASKAAAPKRPPQRGLGVAQLERLRLQERWKKITEIDPAREVHPFPGQLPVYEYPAAVAPLAAYGAPVPPPAPAAVAAYGAGWVQSPGMCYIQRCRPASPGLGGYGGGAVSSVRSVLHEQYSLDRYRMGMGSGEGRFQVGIPLPEPPSNQKMQCFSDQCEFCARKKRLFGDNPGFSGNNGVDYFEMDLAAAMAVDQESQGLYGCGHRSGKAMMESSEVIKEFDFFPQSRSASLGHSEFGNRTAGDASSSSSSSAAASPSFVDLSLKLSV</sequence>